<evidence type="ECO:0000256" key="2">
    <source>
        <dbReference type="ARBA" id="ARBA00022490"/>
    </source>
</evidence>
<organism evidence="6">
    <name type="scientific">freshwater metagenome</name>
    <dbReference type="NCBI Taxonomy" id="449393"/>
    <lineage>
        <taxon>unclassified sequences</taxon>
        <taxon>metagenomes</taxon>
        <taxon>ecological metagenomes</taxon>
    </lineage>
</organism>
<evidence type="ECO:0000256" key="3">
    <source>
        <dbReference type="ARBA" id="ARBA00022679"/>
    </source>
</evidence>
<keyword evidence="3" id="KW-0808">Transferase</keyword>
<comment type="similarity">
    <text evidence="1">Belongs to the acetyltransferase family. RimI subfamily.</text>
</comment>
<dbReference type="CDD" id="cd04301">
    <property type="entry name" value="NAT_SF"/>
    <property type="match status" value="1"/>
</dbReference>
<dbReference type="PANTHER" id="PTHR43420">
    <property type="entry name" value="ACETYLTRANSFERASE"/>
    <property type="match status" value="1"/>
</dbReference>
<reference evidence="6" key="1">
    <citation type="submission" date="2020-05" db="EMBL/GenBank/DDBJ databases">
        <authorList>
            <person name="Chiriac C."/>
            <person name="Salcher M."/>
            <person name="Ghai R."/>
            <person name="Kavagutti S V."/>
        </authorList>
    </citation>
    <scope>NUCLEOTIDE SEQUENCE</scope>
</reference>
<evidence type="ECO:0000256" key="1">
    <source>
        <dbReference type="ARBA" id="ARBA00005395"/>
    </source>
</evidence>
<feature type="domain" description="N-acetyltransferase" evidence="5">
    <location>
        <begin position="1"/>
        <end position="143"/>
    </location>
</feature>
<dbReference type="InterPro" id="IPR006464">
    <property type="entry name" value="AcTrfase_RimI/Ard1"/>
</dbReference>
<dbReference type="PANTHER" id="PTHR43420:SF44">
    <property type="entry name" value="ACETYLTRANSFERASE YPEA"/>
    <property type="match status" value="1"/>
</dbReference>
<evidence type="ECO:0000313" key="6">
    <source>
        <dbReference type="EMBL" id="CAB4858913.1"/>
    </source>
</evidence>
<evidence type="ECO:0000256" key="4">
    <source>
        <dbReference type="ARBA" id="ARBA00023315"/>
    </source>
</evidence>
<dbReference type="InterPro" id="IPR000182">
    <property type="entry name" value="GNAT_dom"/>
</dbReference>
<proteinExistence type="inferred from homology"/>
<dbReference type="InterPro" id="IPR016181">
    <property type="entry name" value="Acyl_CoA_acyltransferase"/>
</dbReference>
<dbReference type="AlphaFoldDB" id="A0A6J7CV48"/>
<keyword evidence="2" id="KW-0963">Cytoplasm</keyword>
<dbReference type="Gene3D" id="3.40.630.30">
    <property type="match status" value="1"/>
</dbReference>
<accession>A0A6J7CV48</accession>
<gene>
    <name evidence="6" type="ORF">UFOPK3444_00063</name>
</gene>
<sequence length="160" mass="17673">MLIRHLVLKDLPRVLRIERESFPAPWSAAMFALELTRADSLCFVGEADGEIVGYVVCSQLDLDWHLMNIAVPPACRGRGIAKALMTSLLAELGNDARMTLEVRPSNEAAIALYESFGFMLAGRRTRYYADTGEDALIMWRTEATLRGSLEDVPNADGGAR</sequence>
<name>A0A6J7CV48_9ZZZZ</name>
<dbReference type="PROSITE" id="PS51186">
    <property type="entry name" value="GNAT"/>
    <property type="match status" value="1"/>
</dbReference>
<protein>
    <submittedName>
        <fullName evidence="6">Unannotated protein</fullName>
    </submittedName>
</protein>
<dbReference type="EMBL" id="CAFBLU010000001">
    <property type="protein sequence ID" value="CAB4858913.1"/>
    <property type="molecule type" value="Genomic_DNA"/>
</dbReference>
<evidence type="ECO:0000259" key="5">
    <source>
        <dbReference type="PROSITE" id="PS51186"/>
    </source>
</evidence>
<dbReference type="Pfam" id="PF00583">
    <property type="entry name" value="Acetyltransf_1"/>
    <property type="match status" value="1"/>
</dbReference>
<keyword evidence="4" id="KW-0012">Acyltransferase</keyword>
<dbReference type="NCBIfam" id="TIGR01575">
    <property type="entry name" value="rimI"/>
    <property type="match status" value="1"/>
</dbReference>
<dbReference type="SUPFAM" id="SSF55729">
    <property type="entry name" value="Acyl-CoA N-acyltransferases (Nat)"/>
    <property type="match status" value="1"/>
</dbReference>
<dbReference type="GO" id="GO:0008080">
    <property type="term" value="F:N-acetyltransferase activity"/>
    <property type="evidence" value="ECO:0007669"/>
    <property type="project" value="InterPro"/>
</dbReference>
<dbReference type="InterPro" id="IPR050680">
    <property type="entry name" value="YpeA/RimI_acetyltransf"/>
</dbReference>